<protein>
    <recommendedName>
        <fullName evidence="1">NmrA-like domain-containing protein</fullName>
    </recommendedName>
</protein>
<evidence type="ECO:0000313" key="3">
    <source>
        <dbReference type="Proteomes" id="UP001465755"/>
    </source>
</evidence>
<dbReference type="InterPro" id="IPR050608">
    <property type="entry name" value="NmrA-type/Isoflavone_red_sf"/>
</dbReference>
<reference evidence="2 3" key="1">
    <citation type="journal article" date="2024" name="Nat. Commun.">
        <title>Phylogenomics reveals the evolutionary origins of lichenization in chlorophyte algae.</title>
        <authorList>
            <person name="Puginier C."/>
            <person name="Libourel C."/>
            <person name="Otte J."/>
            <person name="Skaloud P."/>
            <person name="Haon M."/>
            <person name="Grisel S."/>
            <person name="Petersen M."/>
            <person name="Berrin J.G."/>
            <person name="Delaux P.M."/>
            <person name="Dal Grande F."/>
            <person name="Keller J."/>
        </authorList>
    </citation>
    <scope>NUCLEOTIDE SEQUENCE [LARGE SCALE GENOMIC DNA]</scope>
    <source>
        <strain evidence="2 3">SAG 2036</strain>
    </source>
</reference>
<dbReference type="SUPFAM" id="SSF51735">
    <property type="entry name" value="NAD(P)-binding Rossmann-fold domains"/>
    <property type="match status" value="1"/>
</dbReference>
<dbReference type="PANTHER" id="PTHR43349:SF93">
    <property type="entry name" value="ISOFLAVONE REDUCTASE HOMOLOG P3-RELATED"/>
    <property type="match status" value="1"/>
</dbReference>
<evidence type="ECO:0000313" key="2">
    <source>
        <dbReference type="EMBL" id="KAK9808176.1"/>
    </source>
</evidence>
<dbReference type="AlphaFoldDB" id="A0AAW1PFP4"/>
<dbReference type="Pfam" id="PF05368">
    <property type="entry name" value="NmrA"/>
    <property type="match status" value="1"/>
</dbReference>
<accession>A0AAW1PFP4</accession>
<dbReference type="InterPro" id="IPR036291">
    <property type="entry name" value="NAD(P)-bd_dom_sf"/>
</dbReference>
<dbReference type="Gene3D" id="3.40.50.720">
    <property type="entry name" value="NAD(P)-binding Rossmann-like Domain"/>
    <property type="match status" value="1"/>
</dbReference>
<evidence type="ECO:0000259" key="1">
    <source>
        <dbReference type="Pfam" id="PF05368"/>
    </source>
</evidence>
<sequence length="344" mass="38545">MANVFFLGGTGHLGFPIAQQLVLARVPVGFLLRDLDGGKSYRQEKIAWLKQAGAKLIEGALPLEEHQLVDLLKGYNSIISVLPEYPERVPHELDLVKAAKQAGTIKRFFPANYAADYPREGPHVKGCPAYGVEWARRSQAVFEAVEAAGMSWTRVITYAVAEYVLPGLGIMAPPGTFPKPPELVQIYGDGTSRHRIVLEDDLGRVMARAVNDSRTENKKLIIIAMQPTQPELVAACRAVTGQDIKTEHVPAEQLEKLIAGGTGGERFMLEAARWLWVDNFFQLPNEEMSSEPIVYAAELYPDIKFVTFEEWYKSHAYRHIPLKRPFFMRDIDSRDPNHPSQNHA</sequence>
<name>A0AAW1PFP4_9CHLO</name>
<gene>
    <name evidence="2" type="ORF">WJX73_005488</name>
</gene>
<comment type="caution">
    <text evidence="2">The sequence shown here is derived from an EMBL/GenBank/DDBJ whole genome shotgun (WGS) entry which is preliminary data.</text>
</comment>
<dbReference type="Gene3D" id="3.90.25.10">
    <property type="entry name" value="UDP-galactose 4-epimerase, domain 1"/>
    <property type="match status" value="1"/>
</dbReference>
<dbReference type="Proteomes" id="UP001465755">
    <property type="component" value="Unassembled WGS sequence"/>
</dbReference>
<organism evidence="2 3">
    <name type="scientific">Symbiochloris irregularis</name>
    <dbReference type="NCBI Taxonomy" id="706552"/>
    <lineage>
        <taxon>Eukaryota</taxon>
        <taxon>Viridiplantae</taxon>
        <taxon>Chlorophyta</taxon>
        <taxon>core chlorophytes</taxon>
        <taxon>Trebouxiophyceae</taxon>
        <taxon>Trebouxiales</taxon>
        <taxon>Trebouxiaceae</taxon>
        <taxon>Symbiochloris</taxon>
    </lineage>
</organism>
<keyword evidence="3" id="KW-1185">Reference proteome</keyword>
<dbReference type="InterPro" id="IPR008030">
    <property type="entry name" value="NmrA-like"/>
</dbReference>
<dbReference type="EMBL" id="JALJOQ010000026">
    <property type="protein sequence ID" value="KAK9808176.1"/>
    <property type="molecule type" value="Genomic_DNA"/>
</dbReference>
<feature type="domain" description="NmrA-like" evidence="1">
    <location>
        <begin position="4"/>
        <end position="311"/>
    </location>
</feature>
<dbReference type="PANTHER" id="PTHR43349">
    <property type="entry name" value="PINORESINOL REDUCTASE-RELATED"/>
    <property type="match status" value="1"/>
</dbReference>
<proteinExistence type="predicted"/>